<evidence type="ECO:0000313" key="1">
    <source>
        <dbReference type="EMBL" id="AVK06666.1"/>
    </source>
</evidence>
<dbReference type="AlphaFoldDB" id="A0A2R3IXM5"/>
<dbReference type="Proteomes" id="UP000238390">
    <property type="component" value="Chromosome"/>
</dbReference>
<name>A0A2R3IXM5_9PSED</name>
<reference evidence="1 2" key="1">
    <citation type="submission" date="2018-02" db="EMBL/GenBank/DDBJ databases">
        <title>FDA/CDC Antimicrobial Resistant Isolate Bank Genome Sequencing.</title>
        <authorList>
            <person name="Benahmed F.H."/>
            <person name="Lutgring J.D."/>
            <person name="Yoo B."/>
            <person name="Machado M."/>
            <person name="Brown A."/>
            <person name="McAllister G."/>
            <person name="Perry A."/>
            <person name="Halpin A.L."/>
            <person name="Vavikolanu K."/>
            <person name="Ott S."/>
            <person name="Zhao X."/>
            <person name="Tallon L.J."/>
            <person name="Sadzewicz L."/>
            <person name="Aluvathingal J."/>
            <person name="Nadendla S."/>
            <person name="Voskania-kordi A."/>
            <person name="Simonyan V."/>
            <person name="Patel J."/>
            <person name="Shawar R.M."/>
        </authorList>
    </citation>
    <scope>NUCLEOTIDE SEQUENCE [LARGE SCALE GENOMIC DNA]</scope>
    <source>
        <strain evidence="1 2">AR_0356</strain>
    </source>
</reference>
<gene>
    <name evidence="1" type="ORF">CSB93_0736</name>
</gene>
<protein>
    <submittedName>
        <fullName evidence="1">Uncharacterized protein</fullName>
    </submittedName>
</protein>
<organism evidence="1 2">
    <name type="scientific">Pseudomonas paraeruginosa</name>
    <dbReference type="NCBI Taxonomy" id="2994495"/>
    <lineage>
        <taxon>Bacteria</taxon>
        <taxon>Pseudomonadati</taxon>
        <taxon>Pseudomonadota</taxon>
        <taxon>Gammaproteobacteria</taxon>
        <taxon>Pseudomonadales</taxon>
        <taxon>Pseudomonadaceae</taxon>
        <taxon>Pseudomonas</taxon>
    </lineage>
</organism>
<sequence length="50" mass="6373">MNGFCWILECRYVWRWWRFHYRYFNRIIFSLNVFLSEGCLELNFAKLVKC</sequence>
<accession>A0A2R3IXM5</accession>
<dbReference type="EMBL" id="CP027169">
    <property type="protein sequence ID" value="AVK06666.1"/>
    <property type="molecule type" value="Genomic_DNA"/>
</dbReference>
<proteinExistence type="predicted"/>
<evidence type="ECO:0000313" key="2">
    <source>
        <dbReference type="Proteomes" id="UP000238390"/>
    </source>
</evidence>
<keyword evidence="2" id="KW-1185">Reference proteome</keyword>